<gene>
    <name evidence="1" type="ORF">D9O36_17775</name>
</gene>
<accession>A0A7X2ZWH1</accession>
<dbReference type="EMBL" id="RCNR01000049">
    <property type="protein sequence ID" value="MUH37703.1"/>
    <property type="molecule type" value="Genomic_DNA"/>
</dbReference>
<dbReference type="Proteomes" id="UP000540519">
    <property type="component" value="Unassembled WGS sequence"/>
</dbReference>
<evidence type="ECO:0000313" key="1">
    <source>
        <dbReference type="EMBL" id="MUH37703.1"/>
    </source>
</evidence>
<sequence>MITASCSKDEKEPTLVSGEAKISNDTGISFANSAGFSADYVTFKLRHGTGAEKEYGQSLSNYSITTLEQGPRTIYQMAVFNDGEEVSFKSFTYDEDGNKNEVKSTSVIEIMDNEVLQIVLEDAE</sequence>
<dbReference type="AlphaFoldDB" id="A0A7X2ZWH1"/>
<reference evidence="1 2" key="1">
    <citation type="journal article" date="2019" name="Mar. Drugs">
        <title>Comparative Genomics and CAZyme Genome Repertoires of Marine Zobellia amurskyensis KMM 3526(T) and Zobellia laminariae KMM 3676(T).</title>
        <authorList>
            <person name="Chernysheva N."/>
            <person name="Bystritskaya E."/>
            <person name="Stenkova A."/>
            <person name="Golovkin I."/>
            <person name="Nedashkovskaya O."/>
            <person name="Isaeva M."/>
        </authorList>
    </citation>
    <scope>NUCLEOTIDE SEQUENCE [LARGE SCALE GENOMIC DNA]</scope>
    <source>
        <strain evidence="1 2">KMM 3526</strain>
    </source>
</reference>
<proteinExistence type="predicted"/>
<keyword evidence="2" id="KW-1185">Reference proteome</keyword>
<organism evidence="1 2">
    <name type="scientific">Zobellia amurskyensis</name>
    <dbReference type="NCBI Taxonomy" id="248905"/>
    <lineage>
        <taxon>Bacteria</taxon>
        <taxon>Pseudomonadati</taxon>
        <taxon>Bacteroidota</taxon>
        <taxon>Flavobacteriia</taxon>
        <taxon>Flavobacteriales</taxon>
        <taxon>Flavobacteriaceae</taxon>
        <taxon>Zobellia</taxon>
    </lineage>
</organism>
<name>A0A7X2ZWH1_9FLAO</name>
<protein>
    <submittedName>
        <fullName evidence="1">Uncharacterized protein</fullName>
    </submittedName>
</protein>
<comment type="caution">
    <text evidence="1">The sequence shown here is derived from an EMBL/GenBank/DDBJ whole genome shotgun (WGS) entry which is preliminary data.</text>
</comment>
<evidence type="ECO:0000313" key="2">
    <source>
        <dbReference type="Proteomes" id="UP000540519"/>
    </source>
</evidence>